<keyword evidence="7 9" id="KW-0472">Membrane</keyword>
<gene>
    <name evidence="11" type="ORF">DLJ53_29050</name>
</gene>
<evidence type="ECO:0000259" key="10">
    <source>
        <dbReference type="Pfam" id="PF04290"/>
    </source>
</evidence>
<keyword evidence="4 9" id="KW-0997">Cell inner membrane</keyword>
<feature type="transmembrane region" description="Helical" evidence="9">
    <location>
        <begin position="21"/>
        <end position="38"/>
    </location>
</feature>
<dbReference type="RefSeq" id="WP_111351755.1">
    <property type="nucleotide sequence ID" value="NZ_QHHQ01000009.1"/>
</dbReference>
<feature type="transmembrane region" description="Helical" evidence="9">
    <location>
        <begin position="53"/>
        <end position="70"/>
    </location>
</feature>
<name>A0A8B2NQI1_9HYPH</name>
<evidence type="ECO:0000256" key="6">
    <source>
        <dbReference type="ARBA" id="ARBA00022989"/>
    </source>
</evidence>
<dbReference type="GO" id="GO:0022857">
    <property type="term" value="F:transmembrane transporter activity"/>
    <property type="evidence" value="ECO:0007669"/>
    <property type="project" value="UniProtKB-UniRule"/>
</dbReference>
<accession>A0A8B2NQI1</accession>
<dbReference type="PANTHER" id="PTHR35011">
    <property type="entry name" value="2,3-DIKETO-L-GULONATE TRAP TRANSPORTER SMALL PERMEASE PROTEIN YIAM"/>
    <property type="match status" value="1"/>
</dbReference>
<feature type="transmembrane region" description="Helical" evidence="9">
    <location>
        <begin position="134"/>
        <end position="151"/>
    </location>
</feature>
<evidence type="ECO:0000256" key="2">
    <source>
        <dbReference type="ARBA" id="ARBA00022448"/>
    </source>
</evidence>
<protein>
    <recommendedName>
        <fullName evidence="9">TRAP transporter small permease protein</fullName>
    </recommendedName>
</protein>
<evidence type="ECO:0000313" key="11">
    <source>
        <dbReference type="EMBL" id="RAH97259.1"/>
    </source>
</evidence>
<keyword evidence="6 9" id="KW-1133">Transmembrane helix</keyword>
<comment type="subcellular location">
    <subcellularLocation>
        <location evidence="1 9">Cell inner membrane</location>
        <topology evidence="1 9">Multi-pass membrane protein</topology>
    </subcellularLocation>
</comment>
<evidence type="ECO:0000256" key="9">
    <source>
        <dbReference type="RuleBase" id="RU369079"/>
    </source>
</evidence>
<comment type="function">
    <text evidence="9">Part of the tripartite ATP-independent periplasmic (TRAP) transport system.</text>
</comment>
<dbReference type="InterPro" id="IPR007387">
    <property type="entry name" value="TRAP_DctQ"/>
</dbReference>
<sequence length="199" mass="22166">MGALLAASRGIDRITAAIGRVIAWLILLAVIVSAANAIVRKAFDISSNAWLELQWYLFGAVFMLVAAWALQRNEHVRIDVVTQRLSPMTRAWIDLVCHILFLMPFAILMTWLSWPFFWRSYFSGEASMNAGGLILWPAKGLILLGFALFVVQGVSEIIKRLAEVTGHIPLRDAHPPRDLPPTAAEEARLAEDAHRVGIR</sequence>
<dbReference type="InterPro" id="IPR055348">
    <property type="entry name" value="DctQ"/>
</dbReference>
<proteinExistence type="inferred from homology"/>
<dbReference type="PANTHER" id="PTHR35011:SF4">
    <property type="entry name" value="SLL1102 PROTEIN"/>
    <property type="match status" value="1"/>
</dbReference>
<evidence type="ECO:0000256" key="3">
    <source>
        <dbReference type="ARBA" id="ARBA00022475"/>
    </source>
</evidence>
<keyword evidence="3" id="KW-1003">Cell membrane</keyword>
<keyword evidence="12" id="KW-1185">Reference proteome</keyword>
<comment type="caution">
    <text evidence="11">The sequence shown here is derived from an EMBL/GenBank/DDBJ whole genome shotgun (WGS) entry which is preliminary data.</text>
</comment>
<feature type="domain" description="Tripartite ATP-independent periplasmic transporters DctQ component" evidence="10">
    <location>
        <begin position="30"/>
        <end position="161"/>
    </location>
</feature>
<keyword evidence="5 9" id="KW-0812">Transmembrane</keyword>
<dbReference type="GO" id="GO:0005886">
    <property type="term" value="C:plasma membrane"/>
    <property type="evidence" value="ECO:0007669"/>
    <property type="project" value="UniProtKB-SubCell"/>
</dbReference>
<evidence type="ECO:0000256" key="8">
    <source>
        <dbReference type="ARBA" id="ARBA00038436"/>
    </source>
</evidence>
<dbReference type="OrthoDB" id="9794346at2"/>
<dbReference type="AlphaFoldDB" id="A0A8B2NQI1"/>
<reference evidence="11 12" key="1">
    <citation type="submission" date="2018-05" db="EMBL/GenBank/DDBJ databases">
        <title>Acuticoccus sediminis sp. nov., isolated from deep-sea sediment of Indian Ocean.</title>
        <authorList>
            <person name="Liu X."/>
            <person name="Lai Q."/>
            <person name="Du Y."/>
            <person name="Sun F."/>
            <person name="Zhang X."/>
            <person name="Wang S."/>
            <person name="Shao Z."/>
        </authorList>
    </citation>
    <scope>NUCLEOTIDE SEQUENCE [LARGE SCALE GENOMIC DNA]</scope>
    <source>
        <strain evidence="11 12">PTG4-2</strain>
    </source>
</reference>
<evidence type="ECO:0000256" key="1">
    <source>
        <dbReference type="ARBA" id="ARBA00004429"/>
    </source>
</evidence>
<organism evidence="11 12">
    <name type="scientific">Acuticoccus sediminis</name>
    <dbReference type="NCBI Taxonomy" id="2184697"/>
    <lineage>
        <taxon>Bacteria</taxon>
        <taxon>Pseudomonadati</taxon>
        <taxon>Pseudomonadota</taxon>
        <taxon>Alphaproteobacteria</taxon>
        <taxon>Hyphomicrobiales</taxon>
        <taxon>Amorphaceae</taxon>
        <taxon>Acuticoccus</taxon>
    </lineage>
</organism>
<dbReference type="EMBL" id="QHHQ01000009">
    <property type="protein sequence ID" value="RAH97259.1"/>
    <property type="molecule type" value="Genomic_DNA"/>
</dbReference>
<keyword evidence="2 9" id="KW-0813">Transport</keyword>
<evidence type="ECO:0000256" key="4">
    <source>
        <dbReference type="ARBA" id="ARBA00022519"/>
    </source>
</evidence>
<dbReference type="Proteomes" id="UP000249590">
    <property type="component" value="Unassembled WGS sequence"/>
</dbReference>
<evidence type="ECO:0000313" key="12">
    <source>
        <dbReference type="Proteomes" id="UP000249590"/>
    </source>
</evidence>
<keyword evidence="11" id="KW-0762">Sugar transport</keyword>
<evidence type="ECO:0000256" key="7">
    <source>
        <dbReference type="ARBA" id="ARBA00023136"/>
    </source>
</evidence>
<comment type="subunit">
    <text evidence="9">The complex comprises the extracytoplasmic solute receptor protein and the two transmembrane proteins.</text>
</comment>
<dbReference type="Pfam" id="PF04290">
    <property type="entry name" value="DctQ"/>
    <property type="match status" value="1"/>
</dbReference>
<evidence type="ECO:0000256" key="5">
    <source>
        <dbReference type="ARBA" id="ARBA00022692"/>
    </source>
</evidence>
<comment type="similarity">
    <text evidence="8 9">Belongs to the TRAP transporter small permease family.</text>
</comment>
<feature type="transmembrane region" description="Helical" evidence="9">
    <location>
        <begin position="91"/>
        <end position="114"/>
    </location>
</feature>